<dbReference type="PANTHER" id="PTHR24121:SF15">
    <property type="entry name" value="ANKYRIN REPEAT PROTEIN"/>
    <property type="match status" value="1"/>
</dbReference>
<dbReference type="InterPro" id="IPR002110">
    <property type="entry name" value="Ankyrin_rpt"/>
</dbReference>
<comment type="subcellular location">
    <subcellularLocation>
        <location evidence="1">Cell membrane</location>
        <topology evidence="1">Peripheral membrane protein</topology>
        <orientation evidence="1">Cytoplasmic side</orientation>
    </subcellularLocation>
</comment>
<dbReference type="Proteomes" id="UP001341840">
    <property type="component" value="Unassembled WGS sequence"/>
</dbReference>
<organism evidence="2 3">
    <name type="scientific">Stylosanthes scabra</name>
    <dbReference type="NCBI Taxonomy" id="79078"/>
    <lineage>
        <taxon>Eukaryota</taxon>
        <taxon>Viridiplantae</taxon>
        <taxon>Streptophyta</taxon>
        <taxon>Embryophyta</taxon>
        <taxon>Tracheophyta</taxon>
        <taxon>Spermatophyta</taxon>
        <taxon>Magnoliopsida</taxon>
        <taxon>eudicotyledons</taxon>
        <taxon>Gunneridae</taxon>
        <taxon>Pentapetalae</taxon>
        <taxon>rosids</taxon>
        <taxon>fabids</taxon>
        <taxon>Fabales</taxon>
        <taxon>Fabaceae</taxon>
        <taxon>Papilionoideae</taxon>
        <taxon>50 kb inversion clade</taxon>
        <taxon>dalbergioids sensu lato</taxon>
        <taxon>Dalbergieae</taxon>
        <taxon>Pterocarpus clade</taxon>
        <taxon>Stylosanthes</taxon>
    </lineage>
</organism>
<keyword evidence="3" id="KW-1185">Reference proteome</keyword>
<dbReference type="Pfam" id="PF12796">
    <property type="entry name" value="Ank_2"/>
    <property type="match status" value="1"/>
</dbReference>
<proteinExistence type="predicted"/>
<evidence type="ECO:0000313" key="2">
    <source>
        <dbReference type="EMBL" id="MED6183873.1"/>
    </source>
</evidence>
<gene>
    <name evidence="2" type="ORF">PIB30_041879</name>
</gene>
<protein>
    <submittedName>
        <fullName evidence="2">Uncharacterized protein</fullName>
    </submittedName>
</protein>
<name>A0ABU6WIJ9_9FABA</name>
<dbReference type="SMART" id="SM00248">
    <property type="entry name" value="ANK"/>
    <property type="match status" value="4"/>
</dbReference>
<evidence type="ECO:0000313" key="3">
    <source>
        <dbReference type="Proteomes" id="UP001341840"/>
    </source>
</evidence>
<dbReference type="SUPFAM" id="SSF48403">
    <property type="entry name" value="Ankyrin repeat"/>
    <property type="match status" value="1"/>
</dbReference>
<dbReference type="Gene3D" id="1.25.40.20">
    <property type="entry name" value="Ankyrin repeat-containing domain"/>
    <property type="match status" value="1"/>
</dbReference>
<evidence type="ECO:0000256" key="1">
    <source>
        <dbReference type="ARBA" id="ARBA00004413"/>
    </source>
</evidence>
<comment type="caution">
    <text evidence="2">The sequence shown here is derived from an EMBL/GenBank/DDBJ whole genome shotgun (WGS) entry which is preliminary data.</text>
</comment>
<accession>A0ABU6WIJ9</accession>
<sequence length="277" mass="31535">MSANELAEGEEGGVREFAGADEELREKLAQYTLEGNWDAVKKMYLEFPKTRTITINNSEDTALHVAVDLDEEDVVIDLVSTLVRHEQSALKKGNKHGDTPLHVAASRGFWRLCKCIIGEKEERIELRTLKNNKGETPLFLAALNGNKKAFAYLSQTYNGHQIVLPHLVRHNHDNILHCVIRREYFDLAVIIVYHFGILTTLRNKDGFTPLKVLATRPSAFPSGIKFSWWKRILYHCILVEPLNADRRMKKILGKMNAGESEEKFPKNYATLCDFIGT</sequence>
<reference evidence="2 3" key="1">
    <citation type="journal article" date="2023" name="Plants (Basel)">
        <title>Bridging the Gap: Combining Genomics and Transcriptomics Approaches to Understand Stylosanthes scabra, an Orphan Legume from the Brazilian Caatinga.</title>
        <authorList>
            <person name="Ferreira-Neto J.R.C."/>
            <person name="da Silva M.D."/>
            <person name="Binneck E."/>
            <person name="de Melo N.F."/>
            <person name="da Silva R.H."/>
            <person name="de Melo A.L.T.M."/>
            <person name="Pandolfi V."/>
            <person name="Bustamante F.O."/>
            <person name="Brasileiro-Vidal A.C."/>
            <person name="Benko-Iseppon A.M."/>
        </authorList>
    </citation>
    <scope>NUCLEOTIDE SEQUENCE [LARGE SCALE GENOMIC DNA]</scope>
    <source>
        <tissue evidence="2">Leaves</tissue>
    </source>
</reference>
<dbReference type="PANTHER" id="PTHR24121">
    <property type="entry name" value="NO MECHANORECEPTOR POTENTIAL C, ISOFORM D-RELATED"/>
    <property type="match status" value="1"/>
</dbReference>
<dbReference type="InterPro" id="IPR036770">
    <property type="entry name" value="Ankyrin_rpt-contain_sf"/>
</dbReference>
<dbReference type="EMBL" id="JASCZI010181477">
    <property type="protein sequence ID" value="MED6183873.1"/>
    <property type="molecule type" value="Genomic_DNA"/>
</dbReference>